<keyword evidence="3" id="KW-1185">Reference proteome</keyword>
<reference evidence="2" key="1">
    <citation type="submission" date="2022-10" db="EMBL/GenBank/DDBJ databases">
        <title>Algoriphagus sp. a novel bacteria isolate from halophytes salicornia europaea.</title>
        <authorList>
            <person name="Peng Y."/>
            <person name="Jiang L."/>
            <person name="Lee J."/>
        </authorList>
    </citation>
    <scope>NUCLEOTIDE SEQUENCE</scope>
    <source>
        <strain evidence="2">TR-M5</strain>
    </source>
</reference>
<dbReference type="RefSeq" id="WP_264811005.1">
    <property type="nucleotide sequence ID" value="NZ_CP110226.1"/>
</dbReference>
<dbReference type="PANTHER" id="PTHR22916">
    <property type="entry name" value="GLYCOSYLTRANSFERASE"/>
    <property type="match status" value="1"/>
</dbReference>
<evidence type="ECO:0000259" key="1">
    <source>
        <dbReference type="Pfam" id="PF00535"/>
    </source>
</evidence>
<sequence>MPVQGLVSVICIAFNHEKWIEDTLISVIAQDYQQVELIIVDNGSSDLSSALIQKWKNGAQTKMPVKVFLKTKPEGYCALFNEMLEMVNGEFVIDLSGDDQLLPSHIRQSVSRLNEHSDAAFSFSDAWIVTEQGDKSTFYSRDKAGDLSSAVQDNWLYELLIWRNHICAPTVVFRTVLLRQEGGYDASLSYEDFDVQLRLSRKYPAVFSDHIGVVKQKHLASLSATQYQRYQSLMLPSTLQVCRKVQSMNQVASENSALRERVMYELKHALWSANFEVAEGFVHLGTELKISGAKFLIYKLWLWARLDLSALYVRLRG</sequence>
<dbReference type="GO" id="GO:0016757">
    <property type="term" value="F:glycosyltransferase activity"/>
    <property type="evidence" value="ECO:0007669"/>
    <property type="project" value="UniProtKB-KW"/>
</dbReference>
<evidence type="ECO:0000313" key="3">
    <source>
        <dbReference type="Proteomes" id="UP001163156"/>
    </source>
</evidence>
<keyword evidence="2" id="KW-0328">Glycosyltransferase</keyword>
<dbReference type="Pfam" id="PF00535">
    <property type="entry name" value="Glycos_transf_2"/>
    <property type="match status" value="1"/>
</dbReference>
<proteinExistence type="predicted"/>
<dbReference type="InterPro" id="IPR001173">
    <property type="entry name" value="Glyco_trans_2-like"/>
</dbReference>
<dbReference type="EC" id="2.4.-.-" evidence="2"/>
<name>A0ABY6ML83_9BACT</name>
<accession>A0ABY6ML83</accession>
<dbReference type="InterPro" id="IPR029044">
    <property type="entry name" value="Nucleotide-diphossugar_trans"/>
</dbReference>
<keyword evidence="2" id="KW-0808">Transferase</keyword>
<dbReference type="Proteomes" id="UP001163156">
    <property type="component" value="Chromosome"/>
</dbReference>
<organism evidence="2 3">
    <name type="scientific">Algoriphagus halophytocola</name>
    <dbReference type="NCBI Taxonomy" id="2991499"/>
    <lineage>
        <taxon>Bacteria</taxon>
        <taxon>Pseudomonadati</taxon>
        <taxon>Bacteroidota</taxon>
        <taxon>Cytophagia</taxon>
        <taxon>Cytophagales</taxon>
        <taxon>Cyclobacteriaceae</taxon>
        <taxon>Algoriphagus</taxon>
    </lineage>
</organism>
<evidence type="ECO:0000313" key="2">
    <source>
        <dbReference type="EMBL" id="UZD24289.1"/>
    </source>
</evidence>
<dbReference type="SUPFAM" id="SSF53448">
    <property type="entry name" value="Nucleotide-diphospho-sugar transferases"/>
    <property type="match status" value="1"/>
</dbReference>
<feature type="domain" description="Glycosyltransferase 2-like" evidence="1">
    <location>
        <begin position="8"/>
        <end position="120"/>
    </location>
</feature>
<dbReference type="PANTHER" id="PTHR22916:SF3">
    <property type="entry name" value="UDP-GLCNAC:BETAGAL BETA-1,3-N-ACETYLGLUCOSAMINYLTRANSFERASE-LIKE PROTEIN 1"/>
    <property type="match status" value="1"/>
</dbReference>
<dbReference type="Gene3D" id="3.90.550.10">
    <property type="entry name" value="Spore Coat Polysaccharide Biosynthesis Protein SpsA, Chain A"/>
    <property type="match status" value="1"/>
</dbReference>
<gene>
    <name evidence="2" type="ORF">OM944_07250</name>
</gene>
<dbReference type="EMBL" id="CP110226">
    <property type="protein sequence ID" value="UZD24289.1"/>
    <property type="molecule type" value="Genomic_DNA"/>
</dbReference>
<protein>
    <submittedName>
        <fullName evidence="2">Glycosyltransferase</fullName>
        <ecNumber evidence="2">2.4.-.-</ecNumber>
    </submittedName>
</protein>